<evidence type="ECO:0000256" key="1">
    <source>
        <dbReference type="SAM" id="MobiDB-lite"/>
    </source>
</evidence>
<reference evidence="3" key="1">
    <citation type="submission" date="2020-06" db="EMBL/GenBank/DDBJ databases">
        <authorList>
            <person name="Li T."/>
            <person name="Hu X."/>
            <person name="Zhang T."/>
            <person name="Song X."/>
            <person name="Zhang H."/>
            <person name="Dai N."/>
            <person name="Sheng W."/>
            <person name="Hou X."/>
            <person name="Wei L."/>
        </authorList>
    </citation>
    <scope>NUCLEOTIDE SEQUENCE</scope>
    <source>
        <strain evidence="3">G02</strain>
        <tissue evidence="3">Leaf</tissue>
    </source>
</reference>
<keyword evidence="2" id="KW-1133">Transmembrane helix</keyword>
<feature type="region of interest" description="Disordered" evidence="1">
    <location>
        <begin position="71"/>
        <end position="92"/>
    </location>
</feature>
<sequence length="152" mass="16369">MNLQMRQNLFHYGVAAFVAVATIVSQSAGRDLRPSDHGLVYQGHASAPTQNGDAQQMLSFFGSTTSESSVPLPEAQNISDDTWLSGGGDGRSRDIRRDHVRMGLLVASAVCGMAGVVLLVVSGVFFVVRLRNRRQKAEAERLSSNSELHAAQ</sequence>
<keyword evidence="2" id="KW-0472">Membrane</keyword>
<organism evidence="3">
    <name type="scientific">Sesamum radiatum</name>
    <name type="common">Black benniseed</name>
    <dbReference type="NCBI Taxonomy" id="300843"/>
    <lineage>
        <taxon>Eukaryota</taxon>
        <taxon>Viridiplantae</taxon>
        <taxon>Streptophyta</taxon>
        <taxon>Embryophyta</taxon>
        <taxon>Tracheophyta</taxon>
        <taxon>Spermatophyta</taxon>
        <taxon>Magnoliopsida</taxon>
        <taxon>eudicotyledons</taxon>
        <taxon>Gunneridae</taxon>
        <taxon>Pentapetalae</taxon>
        <taxon>asterids</taxon>
        <taxon>lamiids</taxon>
        <taxon>Lamiales</taxon>
        <taxon>Pedaliaceae</taxon>
        <taxon>Sesamum</taxon>
    </lineage>
</organism>
<evidence type="ECO:0000313" key="3">
    <source>
        <dbReference type="EMBL" id="KAL0321406.1"/>
    </source>
</evidence>
<name>A0AAW2LQH8_SESRA</name>
<gene>
    <name evidence="3" type="ORF">Sradi_5402100</name>
</gene>
<dbReference type="PANTHER" id="PTHR37189:SF4">
    <property type="entry name" value="TRANSMEMBRANE PROTEIN"/>
    <property type="match status" value="1"/>
</dbReference>
<keyword evidence="2" id="KW-0812">Transmembrane</keyword>
<evidence type="ECO:0000256" key="2">
    <source>
        <dbReference type="SAM" id="Phobius"/>
    </source>
</evidence>
<protein>
    <recommendedName>
        <fullName evidence="4">Transmembrane protein</fullName>
    </recommendedName>
</protein>
<evidence type="ECO:0008006" key="4">
    <source>
        <dbReference type="Google" id="ProtNLM"/>
    </source>
</evidence>
<reference evidence="3" key="2">
    <citation type="journal article" date="2024" name="Plant">
        <title>Genomic evolution and insights into agronomic trait innovations of Sesamum species.</title>
        <authorList>
            <person name="Miao H."/>
            <person name="Wang L."/>
            <person name="Qu L."/>
            <person name="Liu H."/>
            <person name="Sun Y."/>
            <person name="Le M."/>
            <person name="Wang Q."/>
            <person name="Wei S."/>
            <person name="Zheng Y."/>
            <person name="Lin W."/>
            <person name="Duan Y."/>
            <person name="Cao H."/>
            <person name="Xiong S."/>
            <person name="Wang X."/>
            <person name="Wei L."/>
            <person name="Li C."/>
            <person name="Ma Q."/>
            <person name="Ju M."/>
            <person name="Zhao R."/>
            <person name="Li G."/>
            <person name="Mu C."/>
            <person name="Tian Q."/>
            <person name="Mei H."/>
            <person name="Zhang T."/>
            <person name="Gao T."/>
            <person name="Zhang H."/>
        </authorList>
    </citation>
    <scope>NUCLEOTIDE SEQUENCE</scope>
    <source>
        <strain evidence="3">G02</strain>
    </source>
</reference>
<comment type="caution">
    <text evidence="3">The sequence shown here is derived from an EMBL/GenBank/DDBJ whole genome shotgun (WGS) entry which is preliminary data.</text>
</comment>
<dbReference type="EMBL" id="JACGWJ010000024">
    <property type="protein sequence ID" value="KAL0321406.1"/>
    <property type="molecule type" value="Genomic_DNA"/>
</dbReference>
<dbReference type="AlphaFoldDB" id="A0AAW2LQH8"/>
<accession>A0AAW2LQH8</accession>
<dbReference type="PANTHER" id="PTHR37189">
    <property type="entry name" value="CONCANAVALIN A-LIKE LECTIN/GLUCANASE DOMAIN-CONTAINING PROTEIN-RELATED"/>
    <property type="match status" value="1"/>
</dbReference>
<proteinExistence type="predicted"/>
<feature type="transmembrane region" description="Helical" evidence="2">
    <location>
        <begin position="102"/>
        <end position="128"/>
    </location>
</feature>